<organism evidence="1">
    <name type="scientific">marine sediment metagenome</name>
    <dbReference type="NCBI Taxonomy" id="412755"/>
    <lineage>
        <taxon>unclassified sequences</taxon>
        <taxon>metagenomes</taxon>
        <taxon>ecological metagenomes</taxon>
    </lineage>
</organism>
<accession>X1SZM1</accession>
<sequence>ISVGVNAVLIGQTLCESEIIEDKFRELFG</sequence>
<feature type="non-terminal residue" evidence="1">
    <location>
        <position position="1"/>
    </location>
</feature>
<protein>
    <submittedName>
        <fullName evidence="1">Uncharacterized protein</fullName>
    </submittedName>
</protein>
<evidence type="ECO:0000313" key="1">
    <source>
        <dbReference type="EMBL" id="GAI80800.1"/>
    </source>
</evidence>
<dbReference type="AlphaFoldDB" id="X1SZM1"/>
<gene>
    <name evidence="1" type="ORF">S12H4_23025</name>
</gene>
<dbReference type="EMBL" id="BARW01012138">
    <property type="protein sequence ID" value="GAI80800.1"/>
    <property type="molecule type" value="Genomic_DNA"/>
</dbReference>
<proteinExistence type="predicted"/>
<comment type="caution">
    <text evidence="1">The sequence shown here is derived from an EMBL/GenBank/DDBJ whole genome shotgun (WGS) entry which is preliminary data.</text>
</comment>
<name>X1SZM1_9ZZZZ</name>
<reference evidence="1" key="1">
    <citation type="journal article" date="2014" name="Front. Microbiol.">
        <title>High frequency of phylogenetically diverse reductive dehalogenase-homologous genes in deep subseafloor sedimentary metagenomes.</title>
        <authorList>
            <person name="Kawai M."/>
            <person name="Futagami T."/>
            <person name="Toyoda A."/>
            <person name="Takaki Y."/>
            <person name="Nishi S."/>
            <person name="Hori S."/>
            <person name="Arai W."/>
            <person name="Tsubouchi T."/>
            <person name="Morono Y."/>
            <person name="Uchiyama I."/>
            <person name="Ito T."/>
            <person name="Fujiyama A."/>
            <person name="Inagaki F."/>
            <person name="Takami H."/>
        </authorList>
    </citation>
    <scope>NUCLEOTIDE SEQUENCE</scope>
    <source>
        <strain evidence="1">Expedition CK06-06</strain>
    </source>
</reference>